<gene>
    <name evidence="2" type="ORF">NCTC5385_00709</name>
</gene>
<dbReference type="AlphaFoldDB" id="A0A4U9XX17"/>
<sequence length="128" mass="15195">MCLLKQIITHKVLSTFIVYIQTIRQDIEDLVDRNAREAQNQELYQEQYDILVTVYQEKQKELHEATSALKEQKSRSISLDGFIQQFKDQDDLITDFNQELWQTSVERLDIEEDKKISLTFKNGVRIDL</sequence>
<dbReference type="EMBL" id="LR594035">
    <property type="protein sequence ID" value="VTS17301.1"/>
    <property type="molecule type" value="Genomic_DNA"/>
</dbReference>
<dbReference type="Proteomes" id="UP000304914">
    <property type="component" value="Chromosome"/>
</dbReference>
<proteinExistence type="predicted"/>
<evidence type="ECO:0000313" key="2">
    <source>
        <dbReference type="EMBL" id="VTS17301.1"/>
    </source>
</evidence>
<reference evidence="2 3" key="1">
    <citation type="submission" date="2019-05" db="EMBL/GenBank/DDBJ databases">
        <authorList>
            <consortium name="Pathogen Informatics"/>
        </authorList>
    </citation>
    <scope>NUCLEOTIDE SEQUENCE [LARGE SCALE GENOMIC DNA]</scope>
    <source>
        <strain evidence="2 3">NCTC5385</strain>
    </source>
</reference>
<dbReference type="RefSeq" id="WP_138068218.1">
    <property type="nucleotide sequence ID" value="NZ_LR594035.1"/>
</dbReference>
<feature type="coiled-coil region" evidence="1">
    <location>
        <begin position="20"/>
        <end position="75"/>
    </location>
</feature>
<evidence type="ECO:0000313" key="3">
    <source>
        <dbReference type="Proteomes" id="UP000304914"/>
    </source>
</evidence>
<organism evidence="2 3">
    <name type="scientific">Streptococcus pseudoporcinus</name>
    <dbReference type="NCBI Taxonomy" id="361101"/>
    <lineage>
        <taxon>Bacteria</taxon>
        <taxon>Bacillati</taxon>
        <taxon>Bacillota</taxon>
        <taxon>Bacilli</taxon>
        <taxon>Lactobacillales</taxon>
        <taxon>Streptococcaceae</taxon>
        <taxon>Streptococcus</taxon>
    </lineage>
</organism>
<accession>A0A4U9XX17</accession>
<keyword evidence="1" id="KW-0175">Coiled coil</keyword>
<evidence type="ECO:0000256" key="1">
    <source>
        <dbReference type="SAM" id="Coils"/>
    </source>
</evidence>
<protein>
    <submittedName>
        <fullName evidence="2">Putative site-specific recombinase</fullName>
    </submittedName>
</protein>
<name>A0A4U9XX17_9STRE</name>